<dbReference type="RefSeq" id="XP_022652686.1">
    <property type="nucleotide sequence ID" value="XM_022796951.1"/>
</dbReference>
<evidence type="ECO:0000256" key="2">
    <source>
        <dbReference type="SAM" id="Phobius"/>
    </source>
</evidence>
<dbReference type="FunCoup" id="A0A7M7JJK8">
    <property type="interactions" value="4"/>
</dbReference>
<dbReference type="InterPro" id="IPR036249">
    <property type="entry name" value="Thioredoxin-like_sf"/>
</dbReference>
<dbReference type="PROSITE" id="PS51352">
    <property type="entry name" value="THIOREDOXIN_2"/>
    <property type="match status" value="2"/>
</dbReference>
<proteinExistence type="predicted"/>
<feature type="domain" description="Thioredoxin" evidence="3">
    <location>
        <begin position="1090"/>
        <end position="1226"/>
    </location>
</feature>
<sequence>MMRPLGNIATTGIFWVGVLNILVCLNERAEARLKKEELTPLGDDGEVIPEVNGKKLESLLETEEYLAVFFSELEHINDDAERFGVRFVKNGERAVAKKLLGITQFPALAYYRNQEPQLFSGDLMDETAVLEWLTNLEAMELADKIEEVNGKILETLIKEKDYLAVLFYKDKHKESELVLVELENIDDEADQLGIGFVKTSEKELFDKYGLDNIPALAYYRKTIPLLYEGDLNNEEEVLKWLEEFKNVDDEDDDVIEDMSADGLESLIDKTDIIAVFVYDSNDAAQKQILDELETIDDDLDQHGIPFVKTDDIEFVKKYGFKSADLPLLIYFENGIPQFYKDDMQNEERIMNWLVEQKMEDEIEEVSEDVLQELIESSDYLAVLIYDAGDEKSEDVLAELESIDDECDQHDIPFVKVDDPDVVKQFGVDVVPALLYFEAGIPNYYPGELSNAIAVLEWLKTVQNSDELEQYRIYQVTSHKKKGSLLKEQEVLNWLIRQKESDEIEDVTPEILEALIQRSDYLAVLFYDRDDPKSQNILKELENIDDEADEHDLPFIKIDDDQVARDYGIEDELPCLVYFENEIPSIYHGDLANEDQVLDWLIEQINSDSIEEVTDKILENLVDRNQHVAVVFYEMKNKKMDRKTEKVIKELEEIDDEADEQFVLFLKTHDPNAAKKYGIEQFPTLVFFDREIPNIYQGDLLKEDEVLAWLVRQKTSEEIEEITEEMLKDLVEDNPKIVVLFFDKDVDTSKDVLDDLENIDDDLDKLGIPFVKIDDDSIAKDFGILDELPALVYFEEEIPSVYEGDLHNEDKALKWIIKQAQEDTIEEVTEEMLSLLVKEREYVLVFYAPDNCKECPSILSELEKIDDESDDHGVVFVTTDDTKFARKTAGVTKLPAIVLFRNGQPMVYKGCTYAACQVLQWLGVTVGFRLASSELGDELRASCQRARCPAPEGTPLENLNKDGKINYEKQHQDLVKFSACDDKAVRKKPVIVSSSFCNVLMLSYENTLKTNADEAAENGAESNRKSSTSDDLKLGRNRHDEISVRPYKKSCNTSPVNPLCKKKQKLGVRLIRGSRKNPLRESDMEDEDELLRWLTSEDTLDIPDTIEQINQKMLSKLIENNDFVAVLFTKDKCSQCEKVLAELETIDDEAEAMDVDFVRVNDVKVARAYDIESFPAVIFFRKKFPQYYVGDLMDEDAVLSWITQQKERASVDEIEDVDRPMLEMLLDQMEAVTVVFYTADCQTCDKILEELENIDDDTDKYGIYFVKTDDMEYAKELGVTEVPSLVYFENHSPSIYFGDLTNEDAVLDWLIKQRTEDTIENINRDMLNRMIEETDYLAVFFYKARDEESQEILKALENIDDDCADYEVHLVAMVDHLMAKKYGIRDPPGLAYFRHGKHIKFTGDLYDPEEVLEWLTNPENMEMDDAIERVNKRMFERMLGKVESLAVFFYSKTTCKQCSRVLEELERIDDDADAEQIKMVKIDDVQLARKYGVYALPAFLFFRKDEPDPVIYAGDFRTGENMLEWMLLQKNPDSERIEELVGDELRNIIKEAPSVACYFYNRKCLKCDGSAQNPDEEKVDCEECRKILEELENIDDDTERHGIKFVKSCDHTVAKELGIRRYPSLVYFEHSIPNIYEGDLSGEEEVLQWLITQKTEDTIETVNRDMLEKLFENTQYLGVFFYKSHCRACDQALAELERIDDETDLFGIHVVKIQDVGLAKRYGIKTFPALVYFRNGNPLIFEGDLKNEEQVLEWLTDDDNRELAGEIEEVNEKMLDRLIESSPFLAVLFLEEDCDDCERALKELENIDDEADIYGIDFVKINSLSSAAKFDITTFPSLAYFRKGRATIYDGDLTKEDKVLAWLTAQENIELKDEIEEVNRKMLEKLLDENDFVAVFFFELNNDDCDQVLKELEHIDDEAEELDIMLLKINDVKYARKYGINKVPAIVYFRRKFPSIFRGDLMHEEQVLEWLRKNRYRQPELTLFMYALVIVAVGFIGYTLFLIFCMKDVTKDKKE</sequence>
<dbReference type="InParanoid" id="A0A7M7JJK8"/>
<dbReference type="KEGG" id="vde:111246781"/>
<dbReference type="InterPro" id="IPR013766">
    <property type="entry name" value="Thioredoxin_domain"/>
</dbReference>
<dbReference type="EnsemblMetazoa" id="XM_022796951">
    <property type="protein sequence ID" value="XP_022652686"/>
    <property type="gene ID" value="LOC111246781"/>
</dbReference>
<evidence type="ECO:0000313" key="5">
    <source>
        <dbReference type="Proteomes" id="UP000594260"/>
    </source>
</evidence>
<dbReference type="Proteomes" id="UP000594260">
    <property type="component" value="Unplaced"/>
</dbReference>
<evidence type="ECO:0000313" key="4">
    <source>
        <dbReference type="EnsemblMetazoa" id="XP_022652686"/>
    </source>
</evidence>
<dbReference type="SUPFAM" id="SSF52833">
    <property type="entry name" value="Thioredoxin-like"/>
    <property type="match status" value="13"/>
</dbReference>
<dbReference type="OMA" id="EHIDDEC"/>
<dbReference type="GeneID" id="111246781"/>
<protein>
    <recommendedName>
        <fullName evidence="3">Thioredoxin domain-containing protein</fullName>
    </recommendedName>
</protein>
<feature type="transmembrane region" description="Helical" evidence="2">
    <location>
        <begin position="1982"/>
        <end position="2004"/>
    </location>
</feature>
<keyword evidence="2" id="KW-0812">Transmembrane</keyword>
<keyword evidence="2" id="KW-1133">Transmembrane helix</keyword>
<dbReference type="CTD" id="46017"/>
<keyword evidence="2" id="KW-0472">Membrane</keyword>
<dbReference type="OrthoDB" id="10264505at2759"/>
<keyword evidence="5" id="KW-1185">Reference proteome</keyword>
<accession>A0A7M7JJK8</accession>
<feature type="domain" description="Thioredoxin" evidence="3">
    <location>
        <begin position="1625"/>
        <end position="1759"/>
    </location>
</feature>
<dbReference type="PANTHER" id="PTHR19991">
    <property type="entry name" value="L 2 01289"/>
    <property type="match status" value="1"/>
</dbReference>
<feature type="region of interest" description="Disordered" evidence="1">
    <location>
        <begin position="1013"/>
        <end position="1038"/>
    </location>
</feature>
<feature type="compositionally biased region" description="Basic and acidic residues" evidence="1">
    <location>
        <begin position="1021"/>
        <end position="1038"/>
    </location>
</feature>
<dbReference type="PANTHER" id="PTHR19991:SF3">
    <property type="entry name" value="LETHAL (2) 01289, ISOFORM F"/>
    <property type="match status" value="1"/>
</dbReference>
<dbReference type="CDD" id="cd02961">
    <property type="entry name" value="PDI_a_family"/>
    <property type="match status" value="4"/>
</dbReference>
<organism evidence="4 5">
    <name type="scientific">Varroa destructor</name>
    <name type="common">Honeybee mite</name>
    <dbReference type="NCBI Taxonomy" id="109461"/>
    <lineage>
        <taxon>Eukaryota</taxon>
        <taxon>Metazoa</taxon>
        <taxon>Ecdysozoa</taxon>
        <taxon>Arthropoda</taxon>
        <taxon>Chelicerata</taxon>
        <taxon>Arachnida</taxon>
        <taxon>Acari</taxon>
        <taxon>Parasitiformes</taxon>
        <taxon>Mesostigmata</taxon>
        <taxon>Gamasina</taxon>
        <taxon>Dermanyssoidea</taxon>
        <taxon>Varroidae</taxon>
        <taxon>Varroa</taxon>
    </lineage>
</organism>
<name>A0A7M7JJK8_VARDE</name>
<evidence type="ECO:0000259" key="3">
    <source>
        <dbReference type="PROSITE" id="PS51352"/>
    </source>
</evidence>
<dbReference type="CDD" id="cd02947">
    <property type="entry name" value="TRX_family"/>
    <property type="match status" value="2"/>
</dbReference>
<evidence type="ECO:0000256" key="1">
    <source>
        <dbReference type="SAM" id="MobiDB-lite"/>
    </source>
</evidence>
<dbReference type="Gene3D" id="3.40.30.10">
    <property type="entry name" value="Glutaredoxin"/>
    <property type="match status" value="14"/>
</dbReference>
<reference evidence="4" key="1">
    <citation type="submission" date="2021-01" db="UniProtKB">
        <authorList>
            <consortium name="EnsemblMetazoa"/>
        </authorList>
    </citation>
    <scope>IDENTIFICATION</scope>
</reference>